<proteinExistence type="predicted"/>
<accession>A0A0E9UHI7</accession>
<sequence length="35" mass="4079">MHFLALSFHGEHHHLKLEYLLLKGSGWLILCSFIS</sequence>
<reference evidence="1" key="1">
    <citation type="submission" date="2014-11" db="EMBL/GenBank/DDBJ databases">
        <authorList>
            <person name="Amaro Gonzalez C."/>
        </authorList>
    </citation>
    <scope>NUCLEOTIDE SEQUENCE</scope>
</reference>
<dbReference type="EMBL" id="GBXM01044139">
    <property type="protein sequence ID" value="JAH64438.1"/>
    <property type="molecule type" value="Transcribed_RNA"/>
</dbReference>
<protein>
    <submittedName>
        <fullName evidence="1">Uncharacterized protein</fullName>
    </submittedName>
</protein>
<dbReference type="AlphaFoldDB" id="A0A0E9UHI7"/>
<reference evidence="1" key="2">
    <citation type="journal article" date="2015" name="Fish Shellfish Immunol.">
        <title>Early steps in the European eel (Anguilla anguilla)-Vibrio vulnificus interaction in the gills: Role of the RtxA13 toxin.</title>
        <authorList>
            <person name="Callol A."/>
            <person name="Pajuelo D."/>
            <person name="Ebbesson L."/>
            <person name="Teles M."/>
            <person name="MacKenzie S."/>
            <person name="Amaro C."/>
        </authorList>
    </citation>
    <scope>NUCLEOTIDE SEQUENCE</scope>
</reference>
<organism evidence="1">
    <name type="scientific">Anguilla anguilla</name>
    <name type="common">European freshwater eel</name>
    <name type="synonym">Muraena anguilla</name>
    <dbReference type="NCBI Taxonomy" id="7936"/>
    <lineage>
        <taxon>Eukaryota</taxon>
        <taxon>Metazoa</taxon>
        <taxon>Chordata</taxon>
        <taxon>Craniata</taxon>
        <taxon>Vertebrata</taxon>
        <taxon>Euteleostomi</taxon>
        <taxon>Actinopterygii</taxon>
        <taxon>Neopterygii</taxon>
        <taxon>Teleostei</taxon>
        <taxon>Anguilliformes</taxon>
        <taxon>Anguillidae</taxon>
        <taxon>Anguilla</taxon>
    </lineage>
</organism>
<name>A0A0E9UHI7_ANGAN</name>
<evidence type="ECO:0000313" key="1">
    <source>
        <dbReference type="EMBL" id="JAH64438.1"/>
    </source>
</evidence>